<dbReference type="EMBL" id="KI277894">
    <property type="protein sequence ID" value="ESA19856.1"/>
    <property type="molecule type" value="Genomic_DNA"/>
</dbReference>
<reference evidence="2" key="1">
    <citation type="submission" date="2013-07" db="EMBL/GenBank/DDBJ databases">
        <title>The genome of an arbuscular mycorrhizal fungus provides insights into the evolution of the oldest plant symbiosis.</title>
        <authorList>
            <consortium name="DOE Joint Genome Institute"/>
            <person name="Tisserant E."/>
            <person name="Malbreil M."/>
            <person name="Kuo A."/>
            <person name="Kohler A."/>
            <person name="Symeonidi A."/>
            <person name="Balestrini R."/>
            <person name="Charron P."/>
            <person name="Duensing N."/>
            <person name="Frei-dit-Frey N."/>
            <person name="Gianinazzi-Pearson V."/>
            <person name="Gilbert B."/>
            <person name="Handa Y."/>
            <person name="Hijri M."/>
            <person name="Kaul R."/>
            <person name="Kawaguchi M."/>
            <person name="Krajinski F."/>
            <person name="Lammers P."/>
            <person name="Lapierre D."/>
            <person name="Masclaux F.G."/>
            <person name="Murat C."/>
            <person name="Morin E."/>
            <person name="Ndikumana S."/>
            <person name="Pagni M."/>
            <person name="Petitpierre D."/>
            <person name="Requena N."/>
            <person name="Rosikiewicz P."/>
            <person name="Riley R."/>
            <person name="Saito K."/>
            <person name="San Clemente H."/>
            <person name="Shapiro H."/>
            <person name="van Tuinen D."/>
            <person name="Becard G."/>
            <person name="Bonfante P."/>
            <person name="Paszkowski U."/>
            <person name="Shachar-Hill Y."/>
            <person name="Young J.P."/>
            <person name="Sanders I.R."/>
            <person name="Henrissat B."/>
            <person name="Rensing S.A."/>
            <person name="Grigoriev I.V."/>
            <person name="Corradi N."/>
            <person name="Roux C."/>
            <person name="Martin F."/>
        </authorList>
    </citation>
    <scope>NUCLEOTIDE SEQUENCE</scope>
    <source>
        <strain evidence="2">DAOM 197198</strain>
    </source>
</reference>
<protein>
    <submittedName>
        <fullName evidence="2">Uncharacterized protein</fullName>
    </submittedName>
</protein>
<evidence type="ECO:0000313" key="2">
    <source>
        <dbReference type="EMBL" id="ESA19856.1"/>
    </source>
</evidence>
<sequence>MFQTKYEFEYAKSRDDNIFNDVKKEIITAKTPEGNDFDIVTEPGYGERATLIMFQEEGTAHYSATENQDQQMQIHVSQLSLAPTTSKNSSEEQTGEDKIEITQELISQQEQPQLIETEESMFVEFWQMTQEQTISYRQKAKLDAILERLKKLDELENKLDKLENNKIDKMQKDSGYIFEMIARSEISKRYGQRYSEKFLLFDTNGITRLSLPSAMLKPINSIMNLKYSSQGYTIEFYNKKLAKHIWDIKDDLVERIKEVKCHPKTHNKKGYLALCERAEYLLDKAKSADDTLEFLIHHSNLGVMILTAHLINFEDSIKFNQSPFFENIEIDVRCKNELIDQDTITIEIGEIKSSIDEKSICKAYQQLYLRLKILFHTSKILFPEKKIILIGRLFVGGNVNQIRNHIWDKYREEQVSLANSHRKLTKLALEILRKNLYIKIHNDENMNRFKNYFRVSKPGELVQLENRLKEVRNLNKFFSRERNNQKQFKRFDSFKRVSKN</sequence>
<keyword evidence="1" id="KW-0175">Coiled coil</keyword>
<name>U9UW79_RHIID</name>
<dbReference type="HOGENOM" id="CLU_545305_0_0_1"/>
<organism evidence="2">
    <name type="scientific">Rhizophagus irregularis (strain DAOM 181602 / DAOM 197198 / MUCL 43194)</name>
    <name type="common">Arbuscular mycorrhizal fungus</name>
    <name type="synonym">Glomus intraradices</name>
    <dbReference type="NCBI Taxonomy" id="747089"/>
    <lineage>
        <taxon>Eukaryota</taxon>
        <taxon>Fungi</taxon>
        <taxon>Fungi incertae sedis</taxon>
        <taxon>Mucoromycota</taxon>
        <taxon>Glomeromycotina</taxon>
        <taxon>Glomeromycetes</taxon>
        <taxon>Glomerales</taxon>
        <taxon>Glomeraceae</taxon>
        <taxon>Rhizophagus</taxon>
    </lineage>
</organism>
<proteinExistence type="predicted"/>
<gene>
    <name evidence="2" type="ORF">GLOINDRAFT_92641</name>
</gene>
<dbReference type="VEuPathDB" id="FungiDB:RhiirFUN_006282"/>
<feature type="coiled-coil region" evidence="1">
    <location>
        <begin position="145"/>
        <end position="172"/>
    </location>
</feature>
<accession>U9UW79</accession>
<dbReference type="AlphaFoldDB" id="U9UW79"/>
<evidence type="ECO:0000256" key="1">
    <source>
        <dbReference type="SAM" id="Coils"/>
    </source>
</evidence>